<feature type="region of interest" description="Disordered" evidence="1">
    <location>
        <begin position="107"/>
        <end position="127"/>
    </location>
</feature>
<evidence type="ECO:0000313" key="3">
    <source>
        <dbReference type="EMBL" id="EPS38224.1"/>
    </source>
</evidence>
<comment type="caution">
    <text evidence="3">The sequence shown here is derived from an EMBL/GenBank/DDBJ whole genome shotgun (WGS) entry which is preliminary data.</text>
</comment>
<evidence type="ECO:0000313" key="4">
    <source>
        <dbReference type="Proteomes" id="UP000015100"/>
    </source>
</evidence>
<dbReference type="Proteomes" id="UP000015100">
    <property type="component" value="Unassembled WGS sequence"/>
</dbReference>
<feature type="region of interest" description="Disordered" evidence="1">
    <location>
        <begin position="321"/>
        <end position="361"/>
    </location>
</feature>
<feature type="compositionally biased region" description="Low complexity" evidence="1">
    <location>
        <begin position="212"/>
        <end position="232"/>
    </location>
</feature>
<sequence length="388" mass="40136">MRSLAITIALSSFALGVLAQNATSCPETFRPDCAFLDQSKNACSPSFGLTNLGGGFLICPGVLVCNGNAARCPYECKTTGSLGDHTFCNIEDFTTDERVKCSPCGGDTPTETSATTSPTASETGTSVGTACPETFRPECAFLDKAKSECSSTWGIDSKGVGFEICPGVLVCNGNAARCPYECKTSGTLGDHTFCNVEEFTSDPRVKCTQCGTTPTDTPSETSATESATATETGNSVGTACPETLRPECAFLDKAKSECSSTWGIDSNGAGFEICPGVLVCNGNAARCPYECTTSGTLGTHTFCNVEDFTADPRVKCSQCGETPADTSAPAETTPAETGTPIETTVATSTSRSGQTNSPLPTPTFISGATTLANSGMAFLGLLCFMFAF</sequence>
<keyword evidence="2" id="KW-0732">Signal</keyword>
<feature type="compositionally biased region" description="Polar residues" evidence="1">
    <location>
        <begin position="345"/>
        <end position="361"/>
    </location>
</feature>
<feature type="region of interest" description="Disordered" evidence="1">
    <location>
        <begin position="210"/>
        <end position="236"/>
    </location>
</feature>
<evidence type="ECO:0000256" key="1">
    <source>
        <dbReference type="SAM" id="MobiDB-lite"/>
    </source>
</evidence>
<protein>
    <submittedName>
        <fullName evidence="3">Uncharacterized protein</fullName>
    </submittedName>
</protein>
<name>S8A5Z6_DACHA</name>
<accession>S8A5Z6</accession>
<organism evidence="3 4">
    <name type="scientific">Dactylellina haptotyla (strain CBS 200.50)</name>
    <name type="common">Nematode-trapping fungus</name>
    <name type="synonym">Monacrosporium haptotylum</name>
    <dbReference type="NCBI Taxonomy" id="1284197"/>
    <lineage>
        <taxon>Eukaryota</taxon>
        <taxon>Fungi</taxon>
        <taxon>Dikarya</taxon>
        <taxon>Ascomycota</taxon>
        <taxon>Pezizomycotina</taxon>
        <taxon>Orbiliomycetes</taxon>
        <taxon>Orbiliales</taxon>
        <taxon>Orbiliaceae</taxon>
        <taxon>Dactylellina</taxon>
    </lineage>
</organism>
<keyword evidence="4" id="KW-1185">Reference proteome</keyword>
<gene>
    <name evidence="3" type="ORF">H072_8026</name>
</gene>
<reference evidence="3 4" key="1">
    <citation type="journal article" date="2013" name="PLoS Genet.">
        <title>Genomic mechanisms accounting for the adaptation to parasitism in nematode-trapping fungi.</title>
        <authorList>
            <person name="Meerupati T."/>
            <person name="Andersson K.M."/>
            <person name="Friman E."/>
            <person name="Kumar D."/>
            <person name="Tunlid A."/>
            <person name="Ahren D."/>
        </authorList>
    </citation>
    <scope>NUCLEOTIDE SEQUENCE [LARGE SCALE GENOMIC DNA]</scope>
    <source>
        <strain evidence="3 4">CBS 200.50</strain>
    </source>
</reference>
<feature type="signal peptide" evidence="2">
    <location>
        <begin position="1"/>
        <end position="19"/>
    </location>
</feature>
<dbReference type="HOGENOM" id="CLU_711769_0_0_1"/>
<reference evidence="4" key="2">
    <citation type="submission" date="2013-04" db="EMBL/GenBank/DDBJ databases">
        <title>Genomic mechanisms accounting for the adaptation to parasitism in nematode-trapping fungi.</title>
        <authorList>
            <person name="Ahren D.G."/>
        </authorList>
    </citation>
    <scope>NUCLEOTIDE SEQUENCE [LARGE SCALE GENOMIC DNA]</scope>
    <source>
        <strain evidence="4">CBS 200.50</strain>
    </source>
</reference>
<feature type="compositionally biased region" description="Low complexity" evidence="1">
    <location>
        <begin position="108"/>
        <end position="126"/>
    </location>
</feature>
<dbReference type="OrthoDB" id="10595874at2759"/>
<proteinExistence type="predicted"/>
<dbReference type="AlphaFoldDB" id="S8A5Z6"/>
<feature type="compositionally biased region" description="Low complexity" evidence="1">
    <location>
        <begin position="321"/>
        <end position="344"/>
    </location>
</feature>
<dbReference type="EMBL" id="AQGS01000575">
    <property type="protein sequence ID" value="EPS38224.1"/>
    <property type="molecule type" value="Genomic_DNA"/>
</dbReference>
<feature type="chain" id="PRO_5004547761" evidence="2">
    <location>
        <begin position="20"/>
        <end position="388"/>
    </location>
</feature>
<evidence type="ECO:0000256" key="2">
    <source>
        <dbReference type="SAM" id="SignalP"/>
    </source>
</evidence>